<comment type="caution">
    <text evidence="1">The sequence shown here is derived from an EMBL/GenBank/DDBJ whole genome shotgun (WGS) entry which is preliminary data.</text>
</comment>
<evidence type="ECO:0000313" key="1">
    <source>
        <dbReference type="EMBL" id="TYK28648.1"/>
    </source>
</evidence>
<organism evidence="1 2">
    <name type="scientific">Cucumis melo var. makuwa</name>
    <name type="common">Oriental melon</name>
    <dbReference type="NCBI Taxonomy" id="1194695"/>
    <lineage>
        <taxon>Eukaryota</taxon>
        <taxon>Viridiplantae</taxon>
        <taxon>Streptophyta</taxon>
        <taxon>Embryophyta</taxon>
        <taxon>Tracheophyta</taxon>
        <taxon>Spermatophyta</taxon>
        <taxon>Magnoliopsida</taxon>
        <taxon>eudicotyledons</taxon>
        <taxon>Gunneridae</taxon>
        <taxon>Pentapetalae</taxon>
        <taxon>rosids</taxon>
        <taxon>fabids</taxon>
        <taxon>Cucurbitales</taxon>
        <taxon>Cucurbitaceae</taxon>
        <taxon>Benincaseae</taxon>
        <taxon>Cucumis</taxon>
    </lineage>
</organism>
<name>A0A5D3DYW8_CUCMM</name>
<dbReference type="AlphaFoldDB" id="A0A5D3DYW8"/>
<sequence length="318" mass="37319">MSSSIIPSIFYEAKRKLRDLSLRYKTIYTCKYDCVLYWKEFADLQYYPTCGEARYKNHYLTFESTTQPSLTPRRCAQSRLLKLEHYVHANGRIPMSIAPGAKKPIFPYTIQFTQAIGVCCFFVLVFNDQAMNRFVEHQMLSTIKEFRGNYHKNFKKYIDPEEAGGNPPHILVGRLEDWYFLHDHYMVVHSRSYHRSTRLLDRKNLTIKAAGQSRFYNDNTSSLSKEVSRSTLWSCFDKHTFEKGLLYRSSERIRIIKCSNSSLNLPQMVLNHSLGTRYAKLCWVDDWATQNALVGELSPSPTRWLVRALPRLRVRNPR</sequence>
<dbReference type="Proteomes" id="UP000321947">
    <property type="component" value="Unassembled WGS sequence"/>
</dbReference>
<reference evidence="1 2" key="1">
    <citation type="submission" date="2019-08" db="EMBL/GenBank/DDBJ databases">
        <title>Draft genome sequences of two oriental melons (Cucumis melo L. var makuwa).</title>
        <authorList>
            <person name="Kwon S.-Y."/>
        </authorList>
    </citation>
    <scope>NUCLEOTIDE SEQUENCE [LARGE SCALE GENOMIC DNA]</scope>
    <source>
        <strain evidence="2">cv. Chang Bougi</strain>
        <tissue evidence="1">Leaf</tissue>
    </source>
</reference>
<proteinExistence type="predicted"/>
<dbReference type="EMBL" id="SSTD01002069">
    <property type="protein sequence ID" value="TYK28648.1"/>
    <property type="molecule type" value="Genomic_DNA"/>
</dbReference>
<dbReference type="PANTHER" id="PTHR10775:SF185">
    <property type="entry name" value="OS08G0208400 PROTEIN"/>
    <property type="match status" value="1"/>
</dbReference>
<accession>A0A5D3DYW8</accession>
<protein>
    <submittedName>
        <fullName evidence="1">CACTA en-spm transposon protein</fullName>
    </submittedName>
</protein>
<gene>
    <name evidence="1" type="ORF">E5676_scaffold165G00060</name>
</gene>
<evidence type="ECO:0000313" key="2">
    <source>
        <dbReference type="Proteomes" id="UP000321947"/>
    </source>
</evidence>
<dbReference type="PANTHER" id="PTHR10775">
    <property type="entry name" value="OS08G0208400 PROTEIN"/>
    <property type="match status" value="1"/>
</dbReference>